<dbReference type="InterPro" id="IPR000157">
    <property type="entry name" value="TIR_dom"/>
</dbReference>
<evidence type="ECO:0000256" key="2">
    <source>
        <dbReference type="ARBA" id="ARBA00022614"/>
    </source>
</evidence>
<evidence type="ECO:0000256" key="7">
    <source>
        <dbReference type="SAM" id="MobiDB-lite"/>
    </source>
</evidence>
<dbReference type="InterPro" id="IPR058192">
    <property type="entry name" value="WHD_ROQ1-like"/>
</dbReference>
<dbReference type="InterPro" id="IPR045344">
    <property type="entry name" value="C-JID"/>
</dbReference>
<dbReference type="InterPro" id="IPR002182">
    <property type="entry name" value="NB-ARC"/>
</dbReference>
<dbReference type="RefSeq" id="XP_048328804.2">
    <property type="nucleotide sequence ID" value="XM_048472847.2"/>
</dbReference>
<dbReference type="Pfam" id="PF00931">
    <property type="entry name" value="NB-ARC"/>
    <property type="match status" value="1"/>
</dbReference>
<dbReference type="PANTHER" id="PTHR11017:SF573">
    <property type="entry name" value="ADP-RIBOSYL CYCLASE_CYCLIC ADP-RIBOSE HYDROLASE"/>
    <property type="match status" value="1"/>
</dbReference>
<organism evidence="9 10">
    <name type="scientific">Ziziphus jujuba</name>
    <name type="common">Chinese jujube</name>
    <name type="synonym">Ziziphus sativa</name>
    <dbReference type="NCBI Taxonomy" id="326968"/>
    <lineage>
        <taxon>Eukaryota</taxon>
        <taxon>Viridiplantae</taxon>
        <taxon>Streptophyta</taxon>
        <taxon>Embryophyta</taxon>
        <taxon>Tracheophyta</taxon>
        <taxon>Spermatophyta</taxon>
        <taxon>Magnoliopsida</taxon>
        <taxon>eudicotyledons</taxon>
        <taxon>Gunneridae</taxon>
        <taxon>Pentapetalae</taxon>
        <taxon>rosids</taxon>
        <taxon>fabids</taxon>
        <taxon>Rosales</taxon>
        <taxon>Rhamnaceae</taxon>
        <taxon>Paliureae</taxon>
        <taxon>Ziziphus</taxon>
    </lineage>
</organism>
<dbReference type="Gene3D" id="3.80.10.10">
    <property type="entry name" value="Ribonuclease Inhibitor"/>
    <property type="match status" value="2"/>
</dbReference>
<dbReference type="EC" id="3.2.2.6" evidence="1"/>
<keyword evidence="5" id="KW-0520">NAD</keyword>
<dbReference type="InterPro" id="IPR032675">
    <property type="entry name" value="LRR_dom_sf"/>
</dbReference>
<evidence type="ECO:0000256" key="1">
    <source>
        <dbReference type="ARBA" id="ARBA00011982"/>
    </source>
</evidence>
<evidence type="ECO:0000256" key="3">
    <source>
        <dbReference type="ARBA" id="ARBA00022737"/>
    </source>
</evidence>
<feature type="region of interest" description="Disordered" evidence="7">
    <location>
        <begin position="1075"/>
        <end position="1135"/>
    </location>
</feature>
<name>A0ABM3II08_ZIZJJ</name>
<dbReference type="InterPro" id="IPR044974">
    <property type="entry name" value="Disease_R_plants"/>
</dbReference>
<keyword evidence="3" id="KW-0677">Repeat</keyword>
<dbReference type="PANTHER" id="PTHR11017">
    <property type="entry name" value="LEUCINE-RICH REPEAT-CONTAINING PROTEIN"/>
    <property type="match status" value="1"/>
</dbReference>
<dbReference type="SMART" id="SM00255">
    <property type="entry name" value="TIR"/>
    <property type="match status" value="1"/>
</dbReference>
<protein>
    <recommendedName>
        <fullName evidence="1">ADP-ribosyl cyclase/cyclic ADP-ribose hydrolase</fullName>
        <ecNumber evidence="1">3.2.2.6</ecNumber>
    </recommendedName>
</protein>
<evidence type="ECO:0000256" key="6">
    <source>
        <dbReference type="ARBA" id="ARBA00047304"/>
    </source>
</evidence>
<proteinExistence type="predicted"/>
<evidence type="ECO:0000313" key="9">
    <source>
        <dbReference type="Proteomes" id="UP001652623"/>
    </source>
</evidence>
<dbReference type="Proteomes" id="UP001652623">
    <property type="component" value="Chromosome 4"/>
</dbReference>
<sequence>MKRSYSLISSSSKPRTEYDVFLSFRGEDTRNTFTCHLYEALCKKGIHTFLDDDKLERGKSISPELLKAIETSRCSVVVISENYTFSTWCLDELVKILVCMKGYKQIVLPIFYHVDPSHIRKQSGSIGEAFQKHEQIFSDNLEKVQIWRESLKEVANLAGSPLRDGDNEAKFIQDFIAHVLKRLGDKQSNISEDLVSFCKRSKDLVGMVSRLKKLDQYVRPSSSDGVRFIGVCGMGGIGKTTLARAYYEWKSCEFESSSFLPNVREVCEKEINGLAYLKNLLLSHLLDEEPTKMRDACKGMGMIKNRLHDKKVLIVLDDVDKQEQLKELVGEDDWFGSKSRILVTTRDEALLTFKEDCTIYRAEQLNDSEGLQLFYREAFKSNHPSQDYMELSIQAIMYSKGLPLALEVLGSLLRGKTKNEWKSALHRIKEHPQGKIVRVLRITFDELEETEKHIFLDIACFFNGYVEDYIIQIMDTCHFYGTIGIRTLIDKSLISKGPFNEIRMHDLLQEMGKEIVREKSRNEPGRWSRIWSCNDLCHVLDKDTGTEEVEAIVCSFREAKKSGWEAFSNMKKLRLLFINFPPSGFDLPPIGYLSNELRILTWSGYPYRNLPPSFQPDGLVELILQNSNIEQLWNNSIKPLNNLKTIDLSGSINFRKFEDFKVVPNLEKLILEDCKGLVEVHPSITLLRRLTLLNLNKCNSLENLPTTISDLESLEVLQLYHCKSLRILPEDLGNLNSLKELHLSGTCVTELPSSIASLENLKIVFPLPRYIFSMDLSISGHLDSLKEVNLSWRRFWDGEIPEDFGCLDFLEDVKLRGNEFSYLPACFNRLTKLRILDLRDCENLKSLGPELPPSLEMVRVDDCISLDTFLDPLNDQFCNLRCSATCNNCFELVRRQGSKRTAFASLKRYLQKPANASKRFDIVLPGNEIPAWFTHQSSGTSISFQLDPNLCNSKWMGFAISVFPKKRSWFSTCNNIRIDGQDWGFGGLVEAPESIRYSCIDGLWLWLFYLPRDIYFQTNELQYNNCSARIEFSFENSTEDQFGWGVRLVCEQDIHELNLHSEDEDLDIIYLSEDEGEDEDEDEDEGDDDLDIIYISEDEDEDEDDGDDDLDIIYLSEDEDEDEDDDDDDDLENFQ</sequence>
<keyword evidence="2" id="KW-0433">Leucine-rich repeat</keyword>
<accession>A0ABM3II08</accession>
<dbReference type="InterPro" id="IPR042197">
    <property type="entry name" value="Apaf_helical"/>
</dbReference>
<dbReference type="GeneID" id="112491327"/>
<keyword evidence="4" id="KW-0378">Hydrolase</keyword>
<dbReference type="SUPFAM" id="SSF52058">
    <property type="entry name" value="L domain-like"/>
    <property type="match status" value="1"/>
</dbReference>
<keyword evidence="9" id="KW-1185">Reference proteome</keyword>
<dbReference type="Gene3D" id="3.40.50.300">
    <property type="entry name" value="P-loop containing nucleotide triphosphate hydrolases"/>
    <property type="match status" value="1"/>
</dbReference>
<gene>
    <name evidence="10" type="primary">LOC112491327</name>
</gene>
<evidence type="ECO:0000256" key="4">
    <source>
        <dbReference type="ARBA" id="ARBA00022801"/>
    </source>
</evidence>
<dbReference type="SUPFAM" id="SSF52200">
    <property type="entry name" value="Toll/Interleukin receptor TIR domain"/>
    <property type="match status" value="1"/>
</dbReference>
<dbReference type="Gene3D" id="1.10.8.430">
    <property type="entry name" value="Helical domain of apoptotic protease-activating factors"/>
    <property type="match status" value="1"/>
</dbReference>
<dbReference type="InterPro" id="IPR035897">
    <property type="entry name" value="Toll_tir_struct_dom_sf"/>
</dbReference>
<evidence type="ECO:0000259" key="8">
    <source>
        <dbReference type="PROSITE" id="PS50104"/>
    </source>
</evidence>
<dbReference type="PRINTS" id="PR00364">
    <property type="entry name" value="DISEASERSIST"/>
</dbReference>
<reference evidence="10" key="1">
    <citation type="submission" date="2025-08" db="UniProtKB">
        <authorList>
            <consortium name="RefSeq"/>
        </authorList>
    </citation>
    <scope>IDENTIFICATION</scope>
    <source>
        <tissue evidence="10">Seedling</tissue>
    </source>
</reference>
<evidence type="ECO:0000313" key="10">
    <source>
        <dbReference type="RefSeq" id="XP_048328804.2"/>
    </source>
</evidence>
<comment type="catalytic activity">
    <reaction evidence="6">
        <text>NAD(+) + H2O = ADP-D-ribose + nicotinamide + H(+)</text>
        <dbReference type="Rhea" id="RHEA:16301"/>
        <dbReference type="ChEBI" id="CHEBI:15377"/>
        <dbReference type="ChEBI" id="CHEBI:15378"/>
        <dbReference type="ChEBI" id="CHEBI:17154"/>
        <dbReference type="ChEBI" id="CHEBI:57540"/>
        <dbReference type="ChEBI" id="CHEBI:57967"/>
        <dbReference type="EC" id="3.2.2.6"/>
    </reaction>
    <physiologicalReaction direction="left-to-right" evidence="6">
        <dbReference type="Rhea" id="RHEA:16302"/>
    </physiologicalReaction>
</comment>
<dbReference type="Pfam" id="PF23282">
    <property type="entry name" value="WHD_ROQ1"/>
    <property type="match status" value="1"/>
</dbReference>
<dbReference type="Pfam" id="PF01582">
    <property type="entry name" value="TIR"/>
    <property type="match status" value="1"/>
</dbReference>
<dbReference type="SUPFAM" id="SSF52540">
    <property type="entry name" value="P-loop containing nucleoside triphosphate hydrolases"/>
    <property type="match status" value="1"/>
</dbReference>
<dbReference type="Gene3D" id="3.40.50.10140">
    <property type="entry name" value="Toll/interleukin-1 receptor homology (TIR) domain"/>
    <property type="match status" value="1"/>
</dbReference>
<evidence type="ECO:0000256" key="5">
    <source>
        <dbReference type="ARBA" id="ARBA00023027"/>
    </source>
</evidence>
<dbReference type="PROSITE" id="PS50104">
    <property type="entry name" value="TIR"/>
    <property type="match status" value="1"/>
</dbReference>
<dbReference type="Pfam" id="PF20160">
    <property type="entry name" value="C-JID"/>
    <property type="match status" value="1"/>
</dbReference>
<dbReference type="InterPro" id="IPR027417">
    <property type="entry name" value="P-loop_NTPase"/>
</dbReference>
<feature type="domain" description="TIR" evidence="8">
    <location>
        <begin position="16"/>
        <end position="183"/>
    </location>
</feature>